<feature type="region of interest" description="Disordered" evidence="1">
    <location>
        <begin position="339"/>
        <end position="391"/>
    </location>
</feature>
<feature type="compositionally biased region" description="Polar residues" evidence="1">
    <location>
        <begin position="675"/>
        <end position="686"/>
    </location>
</feature>
<name>A0A388K570_CHABU</name>
<feature type="compositionally biased region" description="Low complexity" evidence="1">
    <location>
        <begin position="767"/>
        <end position="777"/>
    </location>
</feature>
<dbReference type="InterPro" id="IPR049172">
    <property type="entry name" value="DUF6857_pln"/>
</dbReference>
<dbReference type="Pfam" id="PF06075">
    <property type="entry name" value="DUF936"/>
    <property type="match status" value="1"/>
</dbReference>
<sequence>MAMLKSGVLQKIVQNGAAAAATAAAPSAATTKASHGASSEGNGGGPGKTSTPSTIVLQVLAITPALPGDDSFMSRTFFLKVSDSLHCMYAMLAQEEADLILSDRLQLGKLLEIRHFQPHPSVPVLRGVRPLPGRFPCFGRPEELGPPLEDVIAAAAELGYGHRTDDCCDVDLPTPSLWTEGTFLGNLQARWHHQEPVRRSSGARMALLASMESPHGSRSSSIASSSPPSTPPRTPCGTMASTLNDLSPVLVGAKRMHVPCPEERQVPYRGVNGNDSPVEDVVSNTCPADDSERDDLITVADICIEEDCRKEFACGSPLQSRPESVLDCHEGGRYLSTYGTSTSEELQRQKPRSSAKVSPGLMRVSTDSPAFSPFKDAESLPKSQLGSSKVRDRRRVASFGGDELVDTQWLQKTTDSRGLFRSCTPVHNRRRMSDGDFRVSKLKIDEVASLPIRTSLELGNLKKSQSFGQSRPLSPLSTASMTNLGSRQTGAVTPKGMDVNIRWENLPPNLVALGQDVLQRRDEAVGAATTALEEAAAANSVLDALGKYAGLRSSASLEPLQHGVEDFLRLHQELVHVSAMALATASTLQSNFPSTPKMGDKGLTSPSRLPFSMSLSPRGQPSGNVAANPNTNMVRASERNRKAAAWVTAALASDLNPLPGMNFSTLGDPDKQGRRQSGNMASTKVFTPSADRKVKSMAPCVLVSGPQLFSEQEGGDKEGSGRRNSFGGRRDPKGRPLQELTTLLEPLSRRCSGAVTTTLAPARTPKSSSRSSISSMGGSKGGGGDRRAGGRIMSNEGVGSGTMASPCSTPMQSPRISLTPEKERLAVHRDSPTDGLDETVRVRMNGGMKECVQASSTSGGSPHHVFRMGGGGEDSSARGWESKGAGHEHAIDGDDKEQDDAKAPWEWEAEGNSALGWVAGKGCVETVECALELQRDAQEWFFSRVEAALDEGERSPSTPERAERGRRGGVDGVTLGRTQPCTGLRDRRNGSRLADVFSILCRLNEWLATSDEWSNEGGKVDSSSVLRLKKRIRDFVLHHAVGAKGGAMSLRL</sequence>
<dbReference type="InterPro" id="IPR010341">
    <property type="entry name" value="DUF936_pln"/>
</dbReference>
<feature type="compositionally biased region" description="Low complexity" evidence="1">
    <location>
        <begin position="31"/>
        <end position="40"/>
    </location>
</feature>
<feature type="compositionally biased region" description="Low complexity" evidence="1">
    <location>
        <begin position="213"/>
        <end position="227"/>
    </location>
</feature>
<dbReference type="AlphaFoldDB" id="A0A388K570"/>
<feature type="compositionally biased region" description="Low complexity" evidence="1">
    <location>
        <begin position="737"/>
        <end position="746"/>
    </location>
</feature>
<keyword evidence="5" id="KW-1185">Reference proteome</keyword>
<evidence type="ECO:0000256" key="1">
    <source>
        <dbReference type="SAM" id="MobiDB-lite"/>
    </source>
</evidence>
<feature type="domain" description="DUF6857" evidence="3">
    <location>
        <begin position="494"/>
        <end position="668"/>
    </location>
</feature>
<dbReference type="InterPro" id="IPR048297">
    <property type="entry name" value="DUF936_dom_pln"/>
</dbReference>
<dbReference type="PANTHER" id="PTHR31928">
    <property type="entry name" value="EXPRESSED PROTEIN"/>
    <property type="match status" value="1"/>
</dbReference>
<feature type="compositionally biased region" description="Basic and acidic residues" evidence="1">
    <location>
        <begin position="960"/>
        <end position="969"/>
    </location>
</feature>
<dbReference type="EMBL" id="BFEA01000058">
    <property type="protein sequence ID" value="GBG65093.1"/>
    <property type="molecule type" value="Genomic_DNA"/>
</dbReference>
<accession>A0A388K570</accession>
<feature type="region of interest" description="Disordered" evidence="1">
    <location>
        <begin position="705"/>
        <end position="791"/>
    </location>
</feature>
<feature type="region of interest" description="Disordered" evidence="1">
    <location>
        <begin position="31"/>
        <end position="50"/>
    </location>
</feature>
<feature type="domain" description="DUF936" evidence="2">
    <location>
        <begin position="53"/>
        <end position="144"/>
    </location>
</feature>
<dbReference type="Proteomes" id="UP000265515">
    <property type="component" value="Unassembled WGS sequence"/>
</dbReference>
<dbReference type="PANTHER" id="PTHR31928:SF4">
    <property type="entry name" value="OS08G0541500 PROTEIN"/>
    <property type="match status" value="1"/>
</dbReference>
<protein>
    <submittedName>
        <fullName evidence="4">Uncharacterized protein</fullName>
    </submittedName>
</protein>
<feature type="region of interest" description="Disordered" evidence="1">
    <location>
        <begin position="852"/>
        <end position="903"/>
    </location>
</feature>
<organism evidence="4 5">
    <name type="scientific">Chara braunii</name>
    <name type="common">Braun's stonewort</name>
    <dbReference type="NCBI Taxonomy" id="69332"/>
    <lineage>
        <taxon>Eukaryota</taxon>
        <taxon>Viridiplantae</taxon>
        <taxon>Streptophyta</taxon>
        <taxon>Charophyceae</taxon>
        <taxon>Charales</taxon>
        <taxon>Characeae</taxon>
        <taxon>Chara</taxon>
    </lineage>
</organism>
<feature type="compositionally biased region" description="Basic and acidic residues" evidence="1">
    <location>
        <begin position="880"/>
        <end position="903"/>
    </location>
</feature>
<reference evidence="4 5" key="1">
    <citation type="journal article" date="2018" name="Cell">
        <title>The Chara Genome: Secondary Complexity and Implications for Plant Terrestrialization.</title>
        <authorList>
            <person name="Nishiyama T."/>
            <person name="Sakayama H."/>
            <person name="Vries J.D."/>
            <person name="Buschmann H."/>
            <person name="Saint-Marcoux D."/>
            <person name="Ullrich K.K."/>
            <person name="Haas F.B."/>
            <person name="Vanderstraeten L."/>
            <person name="Becker D."/>
            <person name="Lang D."/>
            <person name="Vosolsobe S."/>
            <person name="Rombauts S."/>
            <person name="Wilhelmsson P.K.I."/>
            <person name="Janitza P."/>
            <person name="Kern R."/>
            <person name="Heyl A."/>
            <person name="Rumpler F."/>
            <person name="Villalobos L.I.A.C."/>
            <person name="Clay J.M."/>
            <person name="Skokan R."/>
            <person name="Toyoda A."/>
            <person name="Suzuki Y."/>
            <person name="Kagoshima H."/>
            <person name="Schijlen E."/>
            <person name="Tajeshwar N."/>
            <person name="Catarino B."/>
            <person name="Hetherington A.J."/>
            <person name="Saltykova A."/>
            <person name="Bonnot C."/>
            <person name="Breuninger H."/>
            <person name="Symeonidi A."/>
            <person name="Radhakrishnan G.V."/>
            <person name="Van Nieuwerburgh F."/>
            <person name="Deforce D."/>
            <person name="Chang C."/>
            <person name="Karol K.G."/>
            <person name="Hedrich R."/>
            <person name="Ulvskov P."/>
            <person name="Glockner G."/>
            <person name="Delwiche C.F."/>
            <person name="Petrasek J."/>
            <person name="Van de Peer Y."/>
            <person name="Friml J."/>
            <person name="Beilby M."/>
            <person name="Dolan L."/>
            <person name="Kohara Y."/>
            <person name="Sugano S."/>
            <person name="Fujiyama A."/>
            <person name="Delaux P.-M."/>
            <person name="Quint M."/>
            <person name="TheiBen G."/>
            <person name="Hagemann M."/>
            <person name="Harholt J."/>
            <person name="Dunand C."/>
            <person name="Zachgo S."/>
            <person name="Langdale J."/>
            <person name="Maumus F."/>
            <person name="Straeten D.V.D."/>
            <person name="Gould S.B."/>
            <person name="Rensing S.A."/>
        </authorList>
    </citation>
    <scope>NUCLEOTIDE SEQUENCE [LARGE SCALE GENOMIC DNA]</scope>
    <source>
        <strain evidence="4 5">S276</strain>
    </source>
</reference>
<feature type="region of interest" description="Disordered" evidence="1">
    <location>
        <begin position="467"/>
        <end position="493"/>
    </location>
</feature>
<evidence type="ECO:0000259" key="3">
    <source>
        <dbReference type="Pfam" id="PF21647"/>
    </source>
</evidence>
<evidence type="ECO:0000313" key="4">
    <source>
        <dbReference type="EMBL" id="GBG65093.1"/>
    </source>
</evidence>
<feature type="compositionally biased region" description="Polar residues" evidence="1">
    <location>
        <begin position="467"/>
        <end position="491"/>
    </location>
</feature>
<dbReference type="Pfam" id="PF21647">
    <property type="entry name" value="DUF6857"/>
    <property type="match status" value="2"/>
</dbReference>
<feature type="region of interest" description="Disordered" evidence="1">
    <location>
        <begin position="665"/>
        <end position="686"/>
    </location>
</feature>
<gene>
    <name evidence="4" type="ORF">CBR_g49456</name>
</gene>
<feature type="region of interest" description="Disordered" evidence="1">
    <location>
        <begin position="951"/>
        <end position="978"/>
    </location>
</feature>
<dbReference type="Gramene" id="GBG65093">
    <property type="protein sequence ID" value="GBG65093"/>
    <property type="gene ID" value="CBR_g49456"/>
</dbReference>
<evidence type="ECO:0000313" key="5">
    <source>
        <dbReference type="Proteomes" id="UP000265515"/>
    </source>
</evidence>
<feature type="domain" description="DUF6857" evidence="3">
    <location>
        <begin position="906"/>
        <end position="1039"/>
    </location>
</feature>
<feature type="region of interest" description="Disordered" evidence="1">
    <location>
        <begin position="210"/>
        <end position="241"/>
    </location>
</feature>
<proteinExistence type="predicted"/>
<evidence type="ECO:0000259" key="2">
    <source>
        <dbReference type="Pfam" id="PF06075"/>
    </source>
</evidence>
<comment type="caution">
    <text evidence="4">The sequence shown here is derived from an EMBL/GenBank/DDBJ whole genome shotgun (WGS) entry which is preliminary data.</text>
</comment>
<dbReference type="OrthoDB" id="773154at2759"/>